<dbReference type="InterPro" id="IPR050956">
    <property type="entry name" value="2C_system_His_kinase"/>
</dbReference>
<evidence type="ECO:0000256" key="1">
    <source>
        <dbReference type="ARBA" id="ARBA00022553"/>
    </source>
</evidence>
<dbReference type="PROSITE" id="PS50110">
    <property type="entry name" value="RESPONSE_REGULATORY"/>
    <property type="match status" value="1"/>
</dbReference>
<dbReference type="PANTHER" id="PTHR43719">
    <property type="entry name" value="TWO-COMPONENT HISTIDINE KINASE"/>
    <property type="match status" value="1"/>
</dbReference>
<feature type="non-terminal residue" evidence="4">
    <location>
        <position position="115"/>
    </location>
</feature>
<comment type="caution">
    <text evidence="4">The sequence shown here is derived from an EMBL/GenBank/DDBJ whole genome shotgun (WGS) entry which is preliminary data.</text>
</comment>
<dbReference type="OrthoDB" id="60033at2759"/>
<gene>
    <name evidence="4" type="ORF">PBRASI_LOCUS10279</name>
</gene>
<dbReference type="InterPro" id="IPR011006">
    <property type="entry name" value="CheY-like_superfamily"/>
</dbReference>
<dbReference type="EMBL" id="CAJVPI010002905">
    <property type="protein sequence ID" value="CAG8651231.1"/>
    <property type="molecule type" value="Genomic_DNA"/>
</dbReference>
<dbReference type="Gene3D" id="3.40.50.2300">
    <property type="match status" value="1"/>
</dbReference>
<dbReference type="GO" id="GO:0000160">
    <property type="term" value="P:phosphorelay signal transduction system"/>
    <property type="evidence" value="ECO:0007669"/>
    <property type="project" value="InterPro"/>
</dbReference>
<evidence type="ECO:0000313" key="5">
    <source>
        <dbReference type="Proteomes" id="UP000789739"/>
    </source>
</evidence>
<name>A0A9N9H5Y3_9GLOM</name>
<comment type="caution">
    <text evidence="2">Lacks conserved residue(s) required for the propagation of feature annotation.</text>
</comment>
<dbReference type="PANTHER" id="PTHR43719:SF28">
    <property type="entry name" value="PEROXIDE STRESS-ACTIVATED HISTIDINE KINASE MAK1-RELATED"/>
    <property type="match status" value="1"/>
</dbReference>
<feature type="domain" description="Response regulatory" evidence="3">
    <location>
        <begin position="1"/>
        <end position="115"/>
    </location>
</feature>
<dbReference type="InterPro" id="IPR001789">
    <property type="entry name" value="Sig_transdc_resp-reg_receiver"/>
</dbReference>
<evidence type="ECO:0000259" key="3">
    <source>
        <dbReference type="PROSITE" id="PS50110"/>
    </source>
</evidence>
<proteinExistence type="predicted"/>
<keyword evidence="5" id="KW-1185">Reference proteome</keyword>
<dbReference type="SMART" id="SM00448">
    <property type="entry name" value="REC"/>
    <property type="match status" value="1"/>
</dbReference>
<dbReference type="Proteomes" id="UP000789739">
    <property type="component" value="Unassembled WGS sequence"/>
</dbReference>
<accession>A0A9N9H5Y3</accession>
<reference evidence="4" key="1">
    <citation type="submission" date="2021-06" db="EMBL/GenBank/DDBJ databases">
        <authorList>
            <person name="Kallberg Y."/>
            <person name="Tangrot J."/>
            <person name="Rosling A."/>
        </authorList>
    </citation>
    <scope>NUCLEOTIDE SEQUENCE</scope>
    <source>
        <strain evidence="4">BR232B</strain>
    </source>
</reference>
<sequence>DNNAINRKILKTQLDKLGYNYLAAENGKEAIDLVRTQYENSQASGVDSSQSLESKLGISLILMECAMPVMSGFEATRTQSGTREQCLEAGMNDCLSKPLKIKKLKKLNEWLGGEN</sequence>
<dbReference type="CDD" id="cd17546">
    <property type="entry name" value="REC_hyHK_CKI1_RcsC-like"/>
    <property type="match status" value="1"/>
</dbReference>
<evidence type="ECO:0000313" key="4">
    <source>
        <dbReference type="EMBL" id="CAG8651231.1"/>
    </source>
</evidence>
<dbReference type="SUPFAM" id="SSF52172">
    <property type="entry name" value="CheY-like"/>
    <property type="match status" value="1"/>
</dbReference>
<evidence type="ECO:0000256" key="2">
    <source>
        <dbReference type="PROSITE-ProRule" id="PRU00169"/>
    </source>
</evidence>
<protein>
    <submittedName>
        <fullName evidence="4">4_t:CDS:1</fullName>
    </submittedName>
</protein>
<organism evidence="4 5">
    <name type="scientific">Paraglomus brasilianum</name>
    <dbReference type="NCBI Taxonomy" id="144538"/>
    <lineage>
        <taxon>Eukaryota</taxon>
        <taxon>Fungi</taxon>
        <taxon>Fungi incertae sedis</taxon>
        <taxon>Mucoromycota</taxon>
        <taxon>Glomeromycotina</taxon>
        <taxon>Glomeromycetes</taxon>
        <taxon>Paraglomerales</taxon>
        <taxon>Paraglomeraceae</taxon>
        <taxon>Paraglomus</taxon>
    </lineage>
</organism>
<dbReference type="AlphaFoldDB" id="A0A9N9H5Y3"/>
<keyword evidence="1" id="KW-0597">Phosphoprotein</keyword>